<keyword evidence="3" id="KW-0067">ATP-binding</keyword>
<feature type="region of interest" description="Disordered" evidence="2">
    <location>
        <begin position="183"/>
        <end position="227"/>
    </location>
</feature>
<dbReference type="GO" id="GO:0004386">
    <property type="term" value="F:helicase activity"/>
    <property type="evidence" value="ECO:0007669"/>
    <property type="project" value="UniProtKB-KW"/>
</dbReference>
<proteinExistence type="predicted"/>
<evidence type="ECO:0000256" key="2">
    <source>
        <dbReference type="SAM" id="MobiDB-lite"/>
    </source>
</evidence>
<dbReference type="RefSeq" id="YP_009836185.1">
    <property type="nucleotide sequence ID" value="NC_048687.1"/>
</dbReference>
<keyword evidence="3" id="KW-0347">Helicase</keyword>
<dbReference type="Proteomes" id="UP000240618">
    <property type="component" value="Segment"/>
</dbReference>
<dbReference type="SUPFAM" id="SSF161270">
    <property type="entry name" value="PspA lactotransferrin-binding region"/>
    <property type="match status" value="1"/>
</dbReference>
<sequence length="244" mass="26489">MALQLILQTLDGLSADVAKEYTEQEDGSFRLDVTGLEDTGALKRAKEHEKNQRKQAQTRVTELQSKIEDLEDQIAALGDPNKNSADALKLQKLERQLTDAQGKLTARETELMGEISRLTSTASATVLVNDLTDFPDLMLPMVSARLTTVLENGKAVVKVLDPDGDVGSMTVDELKAEIENDTKYAPLLRGSQGSGSGAPGKGKGPTNGKTKLSDYTGPERVELQQKNPALFQQLLAESKNPKIR</sequence>
<dbReference type="GeneID" id="55606424"/>
<feature type="compositionally biased region" description="Gly residues" evidence="2">
    <location>
        <begin position="192"/>
        <end position="205"/>
    </location>
</feature>
<evidence type="ECO:0000313" key="3">
    <source>
        <dbReference type="EMBL" id="AUM59722.1"/>
    </source>
</evidence>
<evidence type="ECO:0000256" key="1">
    <source>
        <dbReference type="SAM" id="Coils"/>
    </source>
</evidence>
<keyword evidence="1" id="KW-0175">Coiled coil</keyword>
<keyword evidence="3" id="KW-0547">Nucleotide-binding</keyword>
<keyword evidence="3" id="KW-0378">Hydrolase</keyword>
<accession>A0A2I6PI60</accession>
<organism evidence="3 4">
    <name type="scientific">Pseudomonas phage PMBT14</name>
    <dbReference type="NCBI Taxonomy" id="2059855"/>
    <lineage>
        <taxon>Viruses</taxon>
        <taxon>Duplodnaviria</taxon>
        <taxon>Heunggongvirae</taxon>
        <taxon>Uroviricota</taxon>
        <taxon>Caudoviricetes</taxon>
        <taxon>Knuthellervirus</taxon>
        <taxon>Knuthellervirus PMBT14</taxon>
    </lineage>
</organism>
<protein>
    <submittedName>
        <fullName evidence="3">DNA helicase</fullName>
    </submittedName>
</protein>
<dbReference type="EMBL" id="MG596800">
    <property type="protein sequence ID" value="AUM59722.1"/>
    <property type="molecule type" value="Genomic_DNA"/>
</dbReference>
<keyword evidence="4" id="KW-1185">Reference proteome</keyword>
<reference evidence="3 4" key="1">
    <citation type="journal article" date="2018" name="Arch. Virol.">
        <title>Genome sequence of the novel virulent bacteriophage PMBT14 with lytic activity against Pseudomonas fluorescens DSM 50090(R).</title>
        <authorList>
            <person name="Koberg S."/>
            <person name="Gieschler S."/>
            <person name="Brinks E."/>
            <person name="Wenning M."/>
            <person name="Neve H."/>
            <person name="Franz C.M."/>
        </authorList>
    </citation>
    <scope>NUCLEOTIDE SEQUENCE [LARGE SCALE GENOMIC DNA]</scope>
</reference>
<name>A0A2I6PI60_9CAUD</name>
<feature type="coiled-coil region" evidence="1">
    <location>
        <begin position="46"/>
        <end position="110"/>
    </location>
</feature>
<evidence type="ECO:0000313" key="4">
    <source>
        <dbReference type="Proteomes" id="UP000240618"/>
    </source>
</evidence>
<dbReference type="KEGG" id="vg:55606424"/>